<evidence type="ECO:0000313" key="3">
    <source>
        <dbReference type="Proteomes" id="UP000523545"/>
    </source>
</evidence>
<dbReference type="EMBL" id="JACCHK010000001">
    <property type="protein sequence ID" value="NYH42576.1"/>
    <property type="molecule type" value="Genomic_DNA"/>
</dbReference>
<keyword evidence="3" id="KW-1185">Reference proteome</keyword>
<reference evidence="2 3" key="1">
    <citation type="submission" date="2020-07" db="EMBL/GenBank/DDBJ databases">
        <title>Sequencing the genomes of 1000 actinobacteria strains.</title>
        <authorList>
            <person name="Klenk H.-P."/>
        </authorList>
    </citation>
    <scope>NUCLEOTIDE SEQUENCE [LARGE SCALE GENOMIC DNA]</scope>
    <source>
        <strain evidence="2 3">DSM 45876</strain>
    </source>
</reference>
<feature type="region of interest" description="Disordered" evidence="1">
    <location>
        <begin position="1"/>
        <end position="37"/>
    </location>
</feature>
<comment type="caution">
    <text evidence="2">The sequence shown here is derived from an EMBL/GenBank/DDBJ whole genome shotgun (WGS) entry which is preliminary data.</text>
</comment>
<dbReference type="AlphaFoldDB" id="A0A7Y9WZU5"/>
<accession>A0A7Y9WZU5</accession>
<feature type="compositionally biased region" description="Basic and acidic residues" evidence="1">
    <location>
        <begin position="1"/>
        <end position="10"/>
    </location>
</feature>
<evidence type="ECO:0000313" key="2">
    <source>
        <dbReference type="EMBL" id="NYH42576.1"/>
    </source>
</evidence>
<protein>
    <submittedName>
        <fullName evidence="2">Uncharacterized protein</fullName>
    </submittedName>
</protein>
<organism evidence="2 3">
    <name type="scientific">Micromonospora jinlongensis</name>
    <dbReference type="NCBI Taxonomy" id="1287877"/>
    <lineage>
        <taxon>Bacteria</taxon>
        <taxon>Bacillati</taxon>
        <taxon>Actinomycetota</taxon>
        <taxon>Actinomycetes</taxon>
        <taxon>Micromonosporales</taxon>
        <taxon>Micromonosporaceae</taxon>
        <taxon>Micromonospora</taxon>
    </lineage>
</organism>
<name>A0A7Y9WZU5_9ACTN</name>
<dbReference type="Proteomes" id="UP000523545">
    <property type="component" value="Unassembled WGS sequence"/>
</dbReference>
<sequence>MPDNKPEKPKPANPEAPKVPYGPWSPEAVSPHVRRSGANRAVAYPWGLL</sequence>
<evidence type="ECO:0000256" key="1">
    <source>
        <dbReference type="SAM" id="MobiDB-lite"/>
    </source>
</evidence>
<proteinExistence type="predicted"/>
<gene>
    <name evidence="2" type="ORF">HNR22_002303</name>
</gene>